<evidence type="ECO:0000313" key="4">
    <source>
        <dbReference type="EMBL" id="AUI71157.1"/>
    </source>
</evidence>
<comment type="cofactor">
    <cofactor evidence="2">
        <name>a divalent metal cation</name>
        <dbReference type="ChEBI" id="CHEBI:60240"/>
    </cofactor>
</comment>
<dbReference type="InterPro" id="IPR011152">
    <property type="entry name" value="Pesterase_MJ0912"/>
</dbReference>
<dbReference type="KEGG" id="lali:LA20249_02615"/>
<keyword evidence="5" id="KW-1185">Reference proteome</keyword>
<protein>
    <recommendedName>
        <fullName evidence="2">Phosphoesterase</fullName>
        <ecNumber evidence="2">3.1.4.-</ecNumber>
    </recommendedName>
</protein>
<sequence>MKKIAVISDIHGNFNALKNVLKDSKEQGVEEYWFLGDLLMPGPGTNSILELLKSVNTTIKLRGNWDDFLFEDILSISKQYIDEPQTTYIVELYKYVTEHLDHKYLNEMRQWPIYSKTKVGKLNILLAHNYPQKNFDHELLPYADQKNFDTLLFEKPYDIAIYGHTHHQLMRTSSKDQLVINPGSIGQPYTAWNNFNADRRAQYAILTFDDIGYRGIDFRKVSYSITDELKFAQANQLPFFELYKRIFTDGKAFTHNNAVLDEVIAKHHYKEATLKYLKELSNSKDDRQ</sequence>
<dbReference type="RefSeq" id="WP_057739533.1">
    <property type="nucleotide sequence ID" value="NZ_AZDQ01000043.1"/>
</dbReference>
<dbReference type="AlphaFoldDB" id="A0A2K9HHI7"/>
<evidence type="ECO:0000256" key="1">
    <source>
        <dbReference type="ARBA" id="ARBA00008950"/>
    </source>
</evidence>
<dbReference type="InterPro" id="IPR024654">
    <property type="entry name" value="Calcineurin-like_PHP_lpxH"/>
</dbReference>
<reference evidence="4 5" key="1">
    <citation type="submission" date="2016-12" db="EMBL/GenBank/DDBJ databases">
        <title>The whole genome sequencing and assembly of Lactobacillus alimentarius DSM 20249T strain.</title>
        <authorList>
            <person name="Lee Y.-J."/>
            <person name="Yi H."/>
            <person name="Bahn Y.-S."/>
            <person name="Kim J.F."/>
            <person name="Lee D.-W."/>
        </authorList>
    </citation>
    <scope>NUCLEOTIDE SEQUENCE [LARGE SCALE GENOMIC DNA]</scope>
    <source>
        <strain evidence="4 5">DSM 20249</strain>
    </source>
</reference>
<dbReference type="STRING" id="1423720.FC67_GL001801"/>
<dbReference type="OrthoDB" id="9813918at2"/>
<evidence type="ECO:0000313" key="5">
    <source>
        <dbReference type="Proteomes" id="UP000234653"/>
    </source>
</evidence>
<comment type="similarity">
    <text evidence="1 2">Belongs to the metallophosphoesterase superfamily. YfcE family.</text>
</comment>
<dbReference type="Pfam" id="PF12850">
    <property type="entry name" value="Metallophos_2"/>
    <property type="match status" value="1"/>
</dbReference>
<accession>A0A2K9HHI7</accession>
<dbReference type="PIRSF" id="PIRSF000883">
    <property type="entry name" value="Pesterase_MJ0912"/>
    <property type="match status" value="1"/>
</dbReference>
<dbReference type="Gene3D" id="3.60.21.10">
    <property type="match status" value="1"/>
</dbReference>
<dbReference type="GO" id="GO:0016791">
    <property type="term" value="F:phosphatase activity"/>
    <property type="evidence" value="ECO:0007669"/>
    <property type="project" value="TreeGrafter"/>
</dbReference>
<dbReference type="PANTHER" id="PTHR42850">
    <property type="entry name" value="METALLOPHOSPHOESTERASE"/>
    <property type="match status" value="1"/>
</dbReference>
<evidence type="ECO:0000256" key="2">
    <source>
        <dbReference type="RuleBase" id="RU362039"/>
    </source>
</evidence>
<evidence type="ECO:0000259" key="3">
    <source>
        <dbReference type="Pfam" id="PF12850"/>
    </source>
</evidence>
<dbReference type="EMBL" id="CP018867">
    <property type="protein sequence ID" value="AUI71157.1"/>
    <property type="molecule type" value="Genomic_DNA"/>
</dbReference>
<dbReference type="GO" id="GO:0005737">
    <property type="term" value="C:cytoplasm"/>
    <property type="evidence" value="ECO:0007669"/>
    <property type="project" value="TreeGrafter"/>
</dbReference>
<name>A0A2K9HHI7_9LACO</name>
<feature type="domain" description="Calcineurin-like phosphoesterase" evidence="3">
    <location>
        <begin position="3"/>
        <end position="207"/>
    </location>
</feature>
<proteinExistence type="inferred from homology"/>
<dbReference type="Proteomes" id="UP000234653">
    <property type="component" value="Chromosome"/>
</dbReference>
<dbReference type="NCBIfam" id="TIGR00040">
    <property type="entry name" value="yfcE"/>
    <property type="match status" value="1"/>
</dbReference>
<dbReference type="SUPFAM" id="SSF56300">
    <property type="entry name" value="Metallo-dependent phosphatases"/>
    <property type="match status" value="1"/>
</dbReference>
<dbReference type="EC" id="3.1.4.-" evidence="2"/>
<gene>
    <name evidence="4" type="ORF">LA20249_02615</name>
</gene>
<dbReference type="GO" id="GO:0046872">
    <property type="term" value="F:metal ion binding"/>
    <property type="evidence" value="ECO:0007669"/>
    <property type="project" value="UniProtKB-KW"/>
</dbReference>
<dbReference type="InterPro" id="IPR000979">
    <property type="entry name" value="Phosphodiesterase_MJ0936/Vps29"/>
</dbReference>
<dbReference type="PANTHER" id="PTHR42850:SF2">
    <property type="entry name" value="BLL5683 PROTEIN"/>
    <property type="match status" value="1"/>
</dbReference>
<organism evidence="4 5">
    <name type="scientific">Companilactobacillus alimentarius DSM 20249</name>
    <dbReference type="NCBI Taxonomy" id="1423720"/>
    <lineage>
        <taxon>Bacteria</taxon>
        <taxon>Bacillati</taxon>
        <taxon>Bacillota</taxon>
        <taxon>Bacilli</taxon>
        <taxon>Lactobacillales</taxon>
        <taxon>Lactobacillaceae</taxon>
        <taxon>Companilactobacillus</taxon>
    </lineage>
</organism>
<keyword evidence="2" id="KW-0479">Metal-binding</keyword>
<dbReference type="InterPro" id="IPR029052">
    <property type="entry name" value="Metallo-depent_PP-like"/>
</dbReference>
<dbReference type="InterPro" id="IPR050126">
    <property type="entry name" value="Ap4A_hydrolase"/>
</dbReference>